<dbReference type="Pfam" id="PF00455">
    <property type="entry name" value="DeoRC"/>
    <property type="match status" value="1"/>
</dbReference>
<evidence type="ECO:0000313" key="10">
    <source>
        <dbReference type="Proteomes" id="UP000352698"/>
    </source>
</evidence>
<name>A0A1V8X9K5_ENTHR</name>
<dbReference type="GO" id="GO:0003700">
    <property type="term" value="F:DNA-binding transcription factor activity"/>
    <property type="evidence" value="ECO:0007669"/>
    <property type="project" value="InterPro"/>
</dbReference>
<dbReference type="GeneID" id="56787813"/>
<proteinExistence type="predicted"/>
<evidence type="ECO:0000313" key="7">
    <source>
        <dbReference type="EMBL" id="RBT70614.1"/>
    </source>
</evidence>
<dbReference type="AlphaFoldDB" id="A0A1V8X9K5"/>
<dbReference type="InterPro" id="IPR014036">
    <property type="entry name" value="DeoR-like_C"/>
</dbReference>
<dbReference type="InterPro" id="IPR001034">
    <property type="entry name" value="DeoR_HTH"/>
</dbReference>
<dbReference type="InterPro" id="IPR050313">
    <property type="entry name" value="Carb_Metab_HTH_regulators"/>
</dbReference>
<dbReference type="STRING" id="1354.A6P53_04875"/>
<dbReference type="Pfam" id="PF08220">
    <property type="entry name" value="HTH_DeoR"/>
    <property type="match status" value="1"/>
</dbReference>
<dbReference type="SMART" id="SM00420">
    <property type="entry name" value="HTH_DEOR"/>
    <property type="match status" value="1"/>
</dbReference>
<evidence type="ECO:0000256" key="3">
    <source>
        <dbReference type="ARBA" id="ARBA00023015"/>
    </source>
</evidence>
<dbReference type="PANTHER" id="PTHR30363">
    <property type="entry name" value="HTH-TYPE TRANSCRIPTIONAL REGULATOR SRLR-RELATED"/>
    <property type="match status" value="1"/>
</dbReference>
<evidence type="ECO:0000256" key="5">
    <source>
        <dbReference type="ARBA" id="ARBA00024937"/>
    </source>
</evidence>
<keyword evidence="3" id="KW-0805">Transcription regulation</keyword>
<protein>
    <recommendedName>
        <fullName evidence="1">Lactose phosphotransferase system repressor</fullName>
    </recommendedName>
</protein>
<sequence>METRRTSDLLSYLVKKKQATSKELCTHLHCSISTLRRELLELEKRKLIRRTWGGAILNETTNMEYTYLQREASNIPEKKIISELARDFIAPGMCIFLDSSSTVLHLIPLLVKIPNLIIITNGLRTALKLSECQNESLKIYLTGGEVKLNASTVISNTLDPITSSFRFNAAFLSCRGLDHEGIYEANFNQAQIKKEMMNKAQEIVLLADETKFDSTHFFKIGDYYDYDAIVTNKKPPKIYHRIIEKNDIHLVYPTE</sequence>
<dbReference type="Gene3D" id="3.40.50.1360">
    <property type="match status" value="1"/>
</dbReference>
<keyword evidence="2" id="KW-0678">Repressor</keyword>
<evidence type="ECO:0000313" key="9">
    <source>
        <dbReference type="Proteomes" id="UP000253498"/>
    </source>
</evidence>
<reference evidence="7 9" key="1">
    <citation type="submission" date="2015-06" db="EMBL/GenBank/DDBJ databases">
        <title>The Genome Sequence of Enterococcus hirae 88EA1.</title>
        <authorList>
            <consortium name="The Broad Institute Genomics Platform"/>
            <consortium name="The Broad Institute Genome Sequencing Center for Infectious Disease"/>
            <person name="Earl A.M."/>
            <person name="Van Tyne D."/>
            <person name="Lebreton F."/>
            <person name="Saavedra J.T."/>
            <person name="Gilmore M.S."/>
            <person name="Manson McGuire A."/>
            <person name="Clock S."/>
            <person name="Crupain M."/>
            <person name="Rangan U."/>
            <person name="Young S."/>
            <person name="Abouelleil A."/>
            <person name="Cao P."/>
            <person name="Chapman S.B."/>
            <person name="Griggs A."/>
            <person name="Priest M."/>
            <person name="Shea T."/>
            <person name="Wortman J."/>
            <person name="Nusbaum C."/>
            <person name="Birren B."/>
        </authorList>
    </citation>
    <scope>NUCLEOTIDE SEQUENCE [LARGE SCALE GENOMIC DNA]</scope>
    <source>
        <strain evidence="7 9">88EA1</strain>
    </source>
</reference>
<dbReference type="Proteomes" id="UP000352698">
    <property type="component" value="Unassembled WGS sequence"/>
</dbReference>
<evidence type="ECO:0000256" key="2">
    <source>
        <dbReference type="ARBA" id="ARBA00022491"/>
    </source>
</evidence>
<dbReference type="InterPro" id="IPR037171">
    <property type="entry name" value="NagB/RpiA_transferase-like"/>
</dbReference>
<dbReference type="PROSITE" id="PS51000">
    <property type="entry name" value="HTH_DEOR_2"/>
    <property type="match status" value="1"/>
</dbReference>
<dbReference type="SUPFAM" id="SSF46785">
    <property type="entry name" value="Winged helix' DNA-binding domain"/>
    <property type="match status" value="1"/>
</dbReference>
<reference evidence="8 10" key="2">
    <citation type="submission" date="2019-05" db="EMBL/GenBank/DDBJ databases">
        <authorList>
            <consortium name="Pathogen Informatics"/>
        </authorList>
    </citation>
    <scope>NUCLEOTIDE SEQUENCE [LARGE SCALE GENOMIC DNA]</scope>
    <source>
        <strain evidence="8 10">NCTC12204</strain>
    </source>
</reference>
<dbReference type="SMART" id="SM01134">
    <property type="entry name" value="DeoRC"/>
    <property type="match status" value="1"/>
</dbReference>
<feature type="domain" description="HTH deoR-type" evidence="6">
    <location>
        <begin position="2"/>
        <end position="57"/>
    </location>
</feature>
<dbReference type="RefSeq" id="WP_010737385.1">
    <property type="nucleotide sequence ID" value="NZ_AP027299.1"/>
</dbReference>
<evidence type="ECO:0000256" key="1">
    <source>
        <dbReference type="ARBA" id="ARBA00021390"/>
    </source>
</evidence>
<dbReference type="EMBL" id="CABEEP010000001">
    <property type="protein sequence ID" value="VTQ62974.1"/>
    <property type="molecule type" value="Genomic_DNA"/>
</dbReference>
<organism evidence="8 10">
    <name type="scientific">Enterococcus hirae</name>
    <dbReference type="NCBI Taxonomy" id="1354"/>
    <lineage>
        <taxon>Bacteria</taxon>
        <taxon>Bacillati</taxon>
        <taxon>Bacillota</taxon>
        <taxon>Bacilli</taxon>
        <taxon>Lactobacillales</taxon>
        <taxon>Enterococcaceae</taxon>
        <taxon>Enterococcus</taxon>
    </lineage>
</organism>
<keyword evidence="4" id="KW-0804">Transcription</keyword>
<evidence type="ECO:0000256" key="4">
    <source>
        <dbReference type="ARBA" id="ARBA00023163"/>
    </source>
</evidence>
<dbReference type="PANTHER" id="PTHR30363:SF4">
    <property type="entry name" value="GLYCEROL-3-PHOSPHATE REGULON REPRESSOR"/>
    <property type="match status" value="1"/>
</dbReference>
<accession>A0A1V8X9K5</accession>
<evidence type="ECO:0000313" key="8">
    <source>
        <dbReference type="EMBL" id="VTQ62974.1"/>
    </source>
</evidence>
<dbReference type="InterPro" id="IPR036390">
    <property type="entry name" value="WH_DNA-bd_sf"/>
</dbReference>
<comment type="caution">
    <text evidence="8">The sequence shown here is derived from an EMBL/GenBank/DDBJ whole genome shotgun (WGS) entry which is preliminary data.</text>
</comment>
<dbReference type="EMBL" id="LESJ01000002">
    <property type="protein sequence ID" value="RBT70614.1"/>
    <property type="molecule type" value="Genomic_DNA"/>
</dbReference>
<dbReference type="Proteomes" id="UP000253498">
    <property type="component" value="Unassembled WGS sequence"/>
</dbReference>
<evidence type="ECO:0000259" key="6">
    <source>
        <dbReference type="PROSITE" id="PS51000"/>
    </source>
</evidence>
<comment type="function">
    <text evidence="5">Repressor of the lactose catabolism operon. Galactose-6-phosphate is the inducer.</text>
</comment>
<dbReference type="SUPFAM" id="SSF100950">
    <property type="entry name" value="NagB/RpiA/CoA transferase-like"/>
    <property type="match status" value="1"/>
</dbReference>
<gene>
    <name evidence="8" type="primary">glcR_1</name>
    <name evidence="7" type="ORF">EB03_00480</name>
    <name evidence="8" type="ORF">NCTC12204_01143</name>
</gene>